<evidence type="ECO:0000256" key="1">
    <source>
        <dbReference type="SAM" id="Coils"/>
    </source>
</evidence>
<evidence type="ECO:0008006" key="4">
    <source>
        <dbReference type="Google" id="ProtNLM"/>
    </source>
</evidence>
<feature type="coiled-coil region" evidence="1">
    <location>
        <begin position="35"/>
        <end position="62"/>
    </location>
</feature>
<keyword evidence="1" id="KW-0175">Coiled coil</keyword>
<proteinExistence type="predicted"/>
<organism evidence="2 3">
    <name type="scientific">Anaerococcus porci</name>
    <dbReference type="NCBI Taxonomy" id="2652269"/>
    <lineage>
        <taxon>Bacteria</taxon>
        <taxon>Bacillati</taxon>
        <taxon>Bacillota</taxon>
        <taxon>Tissierellia</taxon>
        <taxon>Tissierellales</taxon>
        <taxon>Peptoniphilaceae</taxon>
        <taxon>Anaerococcus</taxon>
    </lineage>
</organism>
<keyword evidence="3" id="KW-1185">Reference proteome</keyword>
<accession>A0A6N7VDP4</accession>
<protein>
    <recommendedName>
        <fullName evidence="4">ATPase</fullName>
    </recommendedName>
</protein>
<dbReference type="AlphaFoldDB" id="A0A6N7VDP4"/>
<name>A0A6N7VDP4_9FIRM</name>
<comment type="caution">
    <text evidence="2">The sequence shown here is derived from an EMBL/GenBank/DDBJ whole genome shotgun (WGS) entry which is preliminary data.</text>
</comment>
<sequence length="206" mass="24716">MLDLSSKISSFRKMVWSNEKKKSEKQLYNSTENSSKALSEIKIKLENEYNKYMEKREEFANSRKNEKIANISQHEKTLYNKFKEELLNKLIDEIRLELIDYSKSDEYKEKLKIEATKIFESLSKDDDSLILAVRESDKELFDFDTETMDDSKIGGFIIRNKDFTYQYNFSLEKKLDNYKYEIGSEFYKEIAENFKKEMEELYDSKN</sequence>
<evidence type="ECO:0000313" key="3">
    <source>
        <dbReference type="Proteomes" id="UP000441925"/>
    </source>
</evidence>
<dbReference type="EMBL" id="VULQ01000001">
    <property type="protein sequence ID" value="MSS76991.1"/>
    <property type="molecule type" value="Genomic_DNA"/>
</dbReference>
<gene>
    <name evidence="2" type="ORF">FYJ26_00825</name>
</gene>
<dbReference type="SUPFAM" id="SSF160527">
    <property type="entry name" value="V-type ATPase subunit E-like"/>
    <property type="match status" value="1"/>
</dbReference>
<dbReference type="Proteomes" id="UP000441925">
    <property type="component" value="Unassembled WGS sequence"/>
</dbReference>
<dbReference type="RefSeq" id="WP_154538844.1">
    <property type="nucleotide sequence ID" value="NZ_VULQ01000001.1"/>
</dbReference>
<reference evidence="2 3" key="1">
    <citation type="submission" date="2019-08" db="EMBL/GenBank/DDBJ databases">
        <title>In-depth cultivation of the pig gut microbiome towards novel bacterial diversity and tailored functional studies.</title>
        <authorList>
            <person name="Wylensek D."/>
            <person name="Hitch T.C.A."/>
            <person name="Clavel T."/>
        </authorList>
    </citation>
    <scope>NUCLEOTIDE SEQUENCE [LARGE SCALE GENOMIC DNA]</scope>
    <source>
        <strain evidence="2 3">WCA-380-WT-2B</strain>
    </source>
</reference>
<evidence type="ECO:0000313" key="2">
    <source>
        <dbReference type="EMBL" id="MSS76991.1"/>
    </source>
</evidence>